<feature type="binding site" evidence="2">
    <location>
        <position position="104"/>
    </location>
    <ligand>
        <name>Fe cation</name>
        <dbReference type="ChEBI" id="CHEBI:24875"/>
    </ligand>
</feature>
<evidence type="ECO:0000313" key="7">
    <source>
        <dbReference type="Proteomes" id="UP000494108"/>
    </source>
</evidence>
<dbReference type="AlphaFoldDB" id="A0A6S6YS37"/>
<dbReference type="InterPro" id="IPR008778">
    <property type="entry name" value="Pirin_C_dom"/>
</dbReference>
<name>A0A6S6YS37_9BURK</name>
<evidence type="ECO:0000256" key="2">
    <source>
        <dbReference type="PIRSR" id="PIRSR006232-1"/>
    </source>
</evidence>
<organism evidence="6 7">
    <name type="scientific">Achromobacter pestifer</name>
    <dbReference type="NCBI Taxonomy" id="1353889"/>
    <lineage>
        <taxon>Bacteria</taxon>
        <taxon>Pseudomonadati</taxon>
        <taxon>Pseudomonadota</taxon>
        <taxon>Betaproteobacteria</taxon>
        <taxon>Burkholderiales</taxon>
        <taxon>Alcaligenaceae</taxon>
        <taxon>Achromobacter</taxon>
    </lineage>
</organism>
<dbReference type="Gene3D" id="2.60.120.10">
    <property type="entry name" value="Jelly Rolls"/>
    <property type="match status" value="2"/>
</dbReference>
<dbReference type="CDD" id="cd02247">
    <property type="entry name" value="cupin_pirin_C"/>
    <property type="match status" value="1"/>
</dbReference>
<feature type="binding site" evidence="2">
    <location>
        <position position="106"/>
    </location>
    <ligand>
        <name>Fe cation</name>
        <dbReference type="ChEBI" id="CHEBI:24875"/>
    </ligand>
</feature>
<dbReference type="GO" id="GO:0046872">
    <property type="term" value="F:metal ion binding"/>
    <property type="evidence" value="ECO:0007669"/>
    <property type="project" value="UniProtKB-KW"/>
</dbReference>
<reference evidence="6 7" key="1">
    <citation type="submission" date="2020-04" db="EMBL/GenBank/DDBJ databases">
        <authorList>
            <person name="De Canck E."/>
        </authorList>
    </citation>
    <scope>NUCLEOTIDE SEQUENCE [LARGE SCALE GENOMIC DNA]</scope>
    <source>
        <strain evidence="6 7">LMG 3431</strain>
    </source>
</reference>
<dbReference type="Proteomes" id="UP000494108">
    <property type="component" value="Unassembled WGS sequence"/>
</dbReference>
<proteinExistence type="inferred from homology"/>
<feature type="domain" description="Pirin C-terminal" evidence="5">
    <location>
        <begin position="183"/>
        <end position="284"/>
    </location>
</feature>
<accession>A0A6S6YS37</accession>
<evidence type="ECO:0000313" key="6">
    <source>
        <dbReference type="EMBL" id="CAB3629415.1"/>
    </source>
</evidence>
<comment type="similarity">
    <text evidence="1 3">Belongs to the pirin family.</text>
</comment>
<dbReference type="InterPro" id="IPR053186">
    <property type="entry name" value="QDO-related"/>
</dbReference>
<dbReference type="CDD" id="cd02909">
    <property type="entry name" value="cupin_pirin_N"/>
    <property type="match status" value="1"/>
</dbReference>
<dbReference type="PANTHER" id="PTHR43594:SF1">
    <property type="entry name" value="QUERCETIN 2,3-DIOXYGENASE PA2418-RELATED"/>
    <property type="match status" value="1"/>
</dbReference>
<sequence length="291" mass="31487">MPKLISIHTAGNTHWVGDGFPTRTVFSYDAVGDYTSPFLLLDVSGPQDFKPSPLPRGIQQHPHRGFETVTLVYQGEVAHRDSSDGGLIRAGDVQWMTAGAGIMHEEFHSPAFSRSGGVLEAVQIWVNLPADRKMSPPRYQTLAKEQIPRMALGSPASGTLRVIAGRYEMLEGPAETWSPINLWDLNLDHGTRSELSLPEGHSAMAVVLRGTLSIDKSSPLHEKQMVLFDRSGGTIAINATTDAAVLVLTGEPLNEPIVGSGPFVMNTAEELRQAKRDFASGRFGHIPATSA</sequence>
<evidence type="ECO:0000256" key="3">
    <source>
        <dbReference type="RuleBase" id="RU003457"/>
    </source>
</evidence>
<dbReference type="SUPFAM" id="SSF51182">
    <property type="entry name" value="RmlC-like cupins"/>
    <property type="match status" value="1"/>
</dbReference>
<dbReference type="Pfam" id="PF05726">
    <property type="entry name" value="Pirin_C"/>
    <property type="match status" value="1"/>
</dbReference>
<keyword evidence="7" id="KW-1185">Reference proteome</keyword>
<comment type="cofactor">
    <cofactor evidence="2">
        <name>Fe cation</name>
        <dbReference type="ChEBI" id="CHEBI:24875"/>
    </cofactor>
    <text evidence="2">Binds 1 Fe cation per subunit.</text>
</comment>
<dbReference type="InterPro" id="IPR011051">
    <property type="entry name" value="RmlC_Cupin_sf"/>
</dbReference>
<protein>
    <recommendedName>
        <fullName evidence="8">Quercetin 2,3-dioxygenase</fullName>
    </recommendedName>
</protein>
<feature type="domain" description="Pirin N-terminal" evidence="4">
    <location>
        <begin position="23"/>
        <end position="126"/>
    </location>
</feature>
<dbReference type="InterPro" id="IPR003829">
    <property type="entry name" value="Pirin_N_dom"/>
</dbReference>
<gene>
    <name evidence="6" type="ORF">LMG3431_00874</name>
</gene>
<evidence type="ECO:0000259" key="4">
    <source>
        <dbReference type="Pfam" id="PF02678"/>
    </source>
</evidence>
<keyword evidence="2" id="KW-0408">Iron</keyword>
<dbReference type="RefSeq" id="WP_175173183.1">
    <property type="nucleotide sequence ID" value="NZ_CADIJX010000001.1"/>
</dbReference>
<dbReference type="PIRSF" id="PIRSF006232">
    <property type="entry name" value="Pirin"/>
    <property type="match status" value="1"/>
</dbReference>
<dbReference type="EMBL" id="CADIJX010000001">
    <property type="protein sequence ID" value="CAB3629415.1"/>
    <property type="molecule type" value="Genomic_DNA"/>
</dbReference>
<feature type="binding site" evidence="2">
    <location>
        <position position="61"/>
    </location>
    <ligand>
        <name>Fe cation</name>
        <dbReference type="ChEBI" id="CHEBI:24875"/>
    </ligand>
</feature>
<evidence type="ECO:0000259" key="5">
    <source>
        <dbReference type="Pfam" id="PF05726"/>
    </source>
</evidence>
<dbReference type="PANTHER" id="PTHR43594">
    <property type="entry name" value="QUERCETIN 2,3-DIOXYGENASE"/>
    <property type="match status" value="1"/>
</dbReference>
<feature type="binding site" evidence="2">
    <location>
        <position position="63"/>
    </location>
    <ligand>
        <name>Fe cation</name>
        <dbReference type="ChEBI" id="CHEBI:24875"/>
    </ligand>
</feature>
<dbReference type="InterPro" id="IPR014710">
    <property type="entry name" value="RmlC-like_jellyroll"/>
</dbReference>
<dbReference type="Pfam" id="PF02678">
    <property type="entry name" value="Pirin"/>
    <property type="match status" value="1"/>
</dbReference>
<evidence type="ECO:0008006" key="8">
    <source>
        <dbReference type="Google" id="ProtNLM"/>
    </source>
</evidence>
<dbReference type="InterPro" id="IPR012093">
    <property type="entry name" value="Pirin"/>
</dbReference>
<evidence type="ECO:0000256" key="1">
    <source>
        <dbReference type="ARBA" id="ARBA00008416"/>
    </source>
</evidence>
<keyword evidence="2" id="KW-0479">Metal-binding</keyword>